<protein>
    <recommendedName>
        <fullName evidence="4">Flagellin-like protein</fullName>
    </recommendedName>
</protein>
<sequence length="49" mass="5512">MAKKRVKEKRVAAVDEHGVLMRDLKSTALWIMISVGVVAVLALMERTIF</sequence>
<evidence type="ECO:0008006" key="4">
    <source>
        <dbReference type="Google" id="ProtNLM"/>
    </source>
</evidence>
<dbReference type="Proteomes" id="UP000238836">
    <property type="component" value="Unassembled WGS sequence"/>
</dbReference>
<gene>
    <name evidence="2" type="ORF">CLV36_11649</name>
</gene>
<keyword evidence="1" id="KW-1133">Transmembrane helix</keyword>
<name>A0ABX5EKJ7_9BACL</name>
<keyword evidence="1" id="KW-0472">Membrane</keyword>
<evidence type="ECO:0000256" key="1">
    <source>
        <dbReference type="SAM" id="Phobius"/>
    </source>
</evidence>
<comment type="caution">
    <text evidence="2">The sequence shown here is derived from an EMBL/GenBank/DDBJ whole genome shotgun (WGS) entry which is preliminary data.</text>
</comment>
<accession>A0ABX5EKJ7</accession>
<keyword evidence="1" id="KW-0812">Transmembrane</keyword>
<evidence type="ECO:0000313" key="3">
    <source>
        <dbReference type="Proteomes" id="UP000238836"/>
    </source>
</evidence>
<reference evidence="2 3" key="1">
    <citation type="submission" date="2018-03" db="EMBL/GenBank/DDBJ databases">
        <title>Genomic Encyclopedia of Archaeal and Bacterial Type Strains, Phase II (KMG-II): from individual species to whole genera.</title>
        <authorList>
            <person name="Goeker M."/>
        </authorList>
    </citation>
    <scope>NUCLEOTIDE SEQUENCE [LARGE SCALE GENOMIC DNA]</scope>
    <source>
        <strain evidence="2 3">RHA1</strain>
    </source>
</reference>
<organism evidence="2 3">
    <name type="scientific">Laceyella sediminis</name>
    <dbReference type="NCBI Taxonomy" id="573074"/>
    <lineage>
        <taxon>Bacteria</taxon>
        <taxon>Bacillati</taxon>
        <taxon>Bacillota</taxon>
        <taxon>Bacilli</taxon>
        <taxon>Bacillales</taxon>
        <taxon>Thermoactinomycetaceae</taxon>
        <taxon>Laceyella</taxon>
    </lineage>
</organism>
<dbReference type="EMBL" id="PVTZ01000016">
    <property type="protein sequence ID" value="PRZ12168.1"/>
    <property type="molecule type" value="Genomic_DNA"/>
</dbReference>
<evidence type="ECO:0000313" key="2">
    <source>
        <dbReference type="EMBL" id="PRZ12168.1"/>
    </source>
</evidence>
<dbReference type="RefSeq" id="WP_181353099.1">
    <property type="nucleotide sequence ID" value="NZ_PVTZ01000016.1"/>
</dbReference>
<proteinExistence type="predicted"/>
<feature type="transmembrane region" description="Helical" evidence="1">
    <location>
        <begin position="27"/>
        <end position="44"/>
    </location>
</feature>
<keyword evidence="3" id="KW-1185">Reference proteome</keyword>